<reference evidence="14" key="1">
    <citation type="submission" date="2011-04" db="EMBL/GenBank/DDBJ databases">
        <title>The complete genome of Treponema brennaborense DSM 12168.</title>
        <authorList>
            <person name="Lucas S."/>
            <person name="Han J."/>
            <person name="Lapidus A."/>
            <person name="Bruce D."/>
            <person name="Goodwin L."/>
            <person name="Pitluck S."/>
            <person name="Peters L."/>
            <person name="Kyrpides N."/>
            <person name="Mavromatis K."/>
            <person name="Ivanova N."/>
            <person name="Mikhailova N."/>
            <person name="Pagani I."/>
            <person name="Teshima H."/>
            <person name="Detter J.C."/>
            <person name="Tapia R."/>
            <person name="Han C."/>
            <person name="Land M."/>
            <person name="Hauser L."/>
            <person name="Markowitz V."/>
            <person name="Cheng J.-F."/>
            <person name="Hugenholtz P."/>
            <person name="Woyke T."/>
            <person name="Wu D."/>
            <person name="Gronow S."/>
            <person name="Wellnitz S."/>
            <person name="Brambilla E."/>
            <person name="Klenk H.-P."/>
            <person name="Eisen J.A."/>
        </authorList>
    </citation>
    <scope>NUCLEOTIDE SEQUENCE [LARGE SCALE GENOMIC DNA]</scope>
    <source>
        <strain evidence="14">DSM 12168 / CIP 105900 / DD5/3</strain>
    </source>
</reference>
<gene>
    <name evidence="13" type="ordered locus">Trebr_0296</name>
</gene>
<keyword evidence="5" id="KW-0441">Lipid A biosynthesis</keyword>
<keyword evidence="7" id="KW-0448">Lipopolysaccharide biosynthesis</keyword>
<dbReference type="GO" id="GO:0009103">
    <property type="term" value="P:lipopolysaccharide biosynthetic process"/>
    <property type="evidence" value="ECO:0007669"/>
    <property type="project" value="UniProtKB-KW"/>
</dbReference>
<dbReference type="SUPFAM" id="SSF103481">
    <property type="entry name" value="Multidrug resistance efflux transporter EmrE"/>
    <property type="match status" value="1"/>
</dbReference>
<name>F4LMI2_TREBD</name>
<feature type="transmembrane region" description="Helical" evidence="11">
    <location>
        <begin position="6"/>
        <end position="24"/>
    </location>
</feature>
<dbReference type="STRING" id="906968.Trebr_0296"/>
<evidence type="ECO:0000256" key="2">
    <source>
        <dbReference type="ARBA" id="ARBA00022475"/>
    </source>
</evidence>
<evidence type="ECO:0000313" key="14">
    <source>
        <dbReference type="Proteomes" id="UP000006546"/>
    </source>
</evidence>
<dbReference type="HOGENOM" id="CLU_131462_7_0_12"/>
<dbReference type="Gene3D" id="1.10.3730.20">
    <property type="match status" value="1"/>
</dbReference>
<keyword evidence="8 11" id="KW-1133">Transmembrane helix</keyword>
<keyword evidence="10 11" id="KW-0472">Membrane</keyword>
<dbReference type="Pfam" id="PF00892">
    <property type="entry name" value="EamA"/>
    <property type="match status" value="1"/>
</dbReference>
<dbReference type="EMBL" id="CP002696">
    <property type="protein sequence ID" value="AEE15744.1"/>
    <property type="molecule type" value="Genomic_DNA"/>
</dbReference>
<evidence type="ECO:0000256" key="5">
    <source>
        <dbReference type="ARBA" id="ARBA00022556"/>
    </source>
</evidence>
<dbReference type="RefSeq" id="WP_013757463.1">
    <property type="nucleotide sequence ID" value="NC_015500.1"/>
</dbReference>
<keyword evidence="14" id="KW-1185">Reference proteome</keyword>
<feature type="transmembrane region" description="Helical" evidence="11">
    <location>
        <begin position="45"/>
        <end position="62"/>
    </location>
</feature>
<accession>F4LMI2</accession>
<keyword evidence="6 11" id="KW-0812">Transmembrane</keyword>
<dbReference type="KEGG" id="tbe:Trebr_0296"/>
<protein>
    <recommendedName>
        <fullName evidence="12">EamA domain-containing protein</fullName>
    </recommendedName>
</protein>
<dbReference type="PANTHER" id="PTHR30561:SF9">
    <property type="entry name" value="4-AMINO-4-DEOXY-L-ARABINOSE-PHOSPHOUNDECAPRENOL FLIPPASE SUBUNIT ARNF-RELATED"/>
    <property type="match status" value="1"/>
</dbReference>
<evidence type="ECO:0000256" key="7">
    <source>
        <dbReference type="ARBA" id="ARBA00022985"/>
    </source>
</evidence>
<dbReference type="Proteomes" id="UP000006546">
    <property type="component" value="Chromosome"/>
</dbReference>
<dbReference type="InterPro" id="IPR037185">
    <property type="entry name" value="EmrE-like"/>
</dbReference>
<dbReference type="InterPro" id="IPR000620">
    <property type="entry name" value="EamA_dom"/>
</dbReference>
<dbReference type="OrthoDB" id="2873177at2"/>
<evidence type="ECO:0000259" key="12">
    <source>
        <dbReference type="Pfam" id="PF00892"/>
    </source>
</evidence>
<evidence type="ECO:0000256" key="6">
    <source>
        <dbReference type="ARBA" id="ARBA00022692"/>
    </source>
</evidence>
<evidence type="ECO:0000256" key="9">
    <source>
        <dbReference type="ARBA" id="ARBA00023098"/>
    </source>
</evidence>
<feature type="domain" description="EamA" evidence="12">
    <location>
        <begin position="33"/>
        <end position="112"/>
    </location>
</feature>
<keyword evidence="3" id="KW-0444">Lipid biosynthesis</keyword>
<evidence type="ECO:0000256" key="10">
    <source>
        <dbReference type="ARBA" id="ARBA00023136"/>
    </source>
</evidence>
<dbReference type="GO" id="GO:0009245">
    <property type="term" value="P:lipid A biosynthetic process"/>
    <property type="evidence" value="ECO:0007669"/>
    <property type="project" value="UniProtKB-KW"/>
</dbReference>
<keyword evidence="4" id="KW-0997">Cell inner membrane</keyword>
<sequence length="113" mass="13037">MNNLFYILLLFFSVFISAVSQIVLKKSAMEQHASFFKEYVNFKVIFAYVCFFSAVCIDLFALKFVSVSFVPIIETSSYIFIILLSRFIFNEKISRNQTISIMLIIAGIVVYVI</sequence>
<proteinExistence type="predicted"/>
<feature type="transmembrane region" description="Helical" evidence="11">
    <location>
        <begin position="68"/>
        <end position="89"/>
    </location>
</feature>
<dbReference type="GO" id="GO:0005886">
    <property type="term" value="C:plasma membrane"/>
    <property type="evidence" value="ECO:0007669"/>
    <property type="project" value="UniProtKB-SubCell"/>
</dbReference>
<evidence type="ECO:0000256" key="8">
    <source>
        <dbReference type="ARBA" id="ARBA00022989"/>
    </source>
</evidence>
<dbReference type="eggNOG" id="COG2076">
    <property type="taxonomic scope" value="Bacteria"/>
</dbReference>
<keyword evidence="9" id="KW-0443">Lipid metabolism</keyword>
<keyword evidence="2" id="KW-1003">Cell membrane</keyword>
<dbReference type="AlphaFoldDB" id="F4LMI2"/>
<comment type="subcellular location">
    <subcellularLocation>
        <location evidence="1">Cell membrane</location>
        <topology evidence="1">Multi-pass membrane protein</topology>
    </subcellularLocation>
</comment>
<organism evidence="13 14">
    <name type="scientific">Treponema brennaborense (strain DSM 12168 / CIP 105900 / DD5/3)</name>
    <dbReference type="NCBI Taxonomy" id="906968"/>
    <lineage>
        <taxon>Bacteria</taxon>
        <taxon>Pseudomonadati</taxon>
        <taxon>Spirochaetota</taxon>
        <taxon>Spirochaetia</taxon>
        <taxon>Spirochaetales</taxon>
        <taxon>Treponemataceae</taxon>
        <taxon>Treponema</taxon>
    </lineage>
</organism>
<evidence type="ECO:0000256" key="1">
    <source>
        <dbReference type="ARBA" id="ARBA00004651"/>
    </source>
</evidence>
<evidence type="ECO:0000313" key="13">
    <source>
        <dbReference type="EMBL" id="AEE15744.1"/>
    </source>
</evidence>
<evidence type="ECO:0000256" key="3">
    <source>
        <dbReference type="ARBA" id="ARBA00022516"/>
    </source>
</evidence>
<dbReference type="GO" id="GO:0022857">
    <property type="term" value="F:transmembrane transporter activity"/>
    <property type="evidence" value="ECO:0007669"/>
    <property type="project" value="InterPro"/>
</dbReference>
<evidence type="ECO:0000256" key="4">
    <source>
        <dbReference type="ARBA" id="ARBA00022519"/>
    </source>
</evidence>
<dbReference type="InterPro" id="IPR000390">
    <property type="entry name" value="Small_drug/metabolite_transptr"/>
</dbReference>
<dbReference type="PANTHER" id="PTHR30561">
    <property type="entry name" value="SMR FAMILY PROTON-DEPENDENT DRUG EFFLUX TRANSPORTER SUGE"/>
    <property type="match status" value="1"/>
</dbReference>
<evidence type="ECO:0000256" key="11">
    <source>
        <dbReference type="SAM" id="Phobius"/>
    </source>
</evidence>